<sequence>MPQADKIVQGSNSIKHQSPTTDAMFAIIKAIASSLQWTFISWMGFLNSECYHPGSGAFCQSPDNELSFTLKITKQLASIKPLDEADLMFNI</sequence>
<evidence type="ECO:0000313" key="1">
    <source>
        <dbReference type="EMBL" id="CEG36306.1"/>
    </source>
</evidence>
<protein>
    <submittedName>
        <fullName evidence="1">Uncharacterized protein</fullName>
    </submittedName>
</protein>
<proteinExistence type="predicted"/>
<dbReference type="Proteomes" id="UP000054928">
    <property type="component" value="Unassembled WGS sequence"/>
</dbReference>
<reference evidence="2" key="1">
    <citation type="submission" date="2014-09" db="EMBL/GenBank/DDBJ databases">
        <authorList>
            <person name="Sharma Rahul"/>
            <person name="Thines Marco"/>
        </authorList>
    </citation>
    <scope>NUCLEOTIDE SEQUENCE [LARGE SCALE GENOMIC DNA]</scope>
</reference>
<dbReference type="GeneID" id="36397268"/>
<dbReference type="RefSeq" id="XP_024572675.1">
    <property type="nucleotide sequence ID" value="XM_024719346.1"/>
</dbReference>
<organism evidence="1 2">
    <name type="scientific">Plasmopara halstedii</name>
    <name type="common">Downy mildew of sunflower</name>
    <dbReference type="NCBI Taxonomy" id="4781"/>
    <lineage>
        <taxon>Eukaryota</taxon>
        <taxon>Sar</taxon>
        <taxon>Stramenopiles</taxon>
        <taxon>Oomycota</taxon>
        <taxon>Peronosporomycetes</taxon>
        <taxon>Peronosporales</taxon>
        <taxon>Peronosporaceae</taxon>
        <taxon>Plasmopara</taxon>
    </lineage>
</organism>
<accession>A0A0P1A6R1</accession>
<evidence type="ECO:0000313" key="2">
    <source>
        <dbReference type="Proteomes" id="UP000054928"/>
    </source>
</evidence>
<keyword evidence="2" id="KW-1185">Reference proteome</keyword>
<dbReference type="EMBL" id="CCYD01000178">
    <property type="protein sequence ID" value="CEG36306.1"/>
    <property type="molecule type" value="Genomic_DNA"/>
</dbReference>
<name>A0A0P1A6R1_PLAHL</name>
<dbReference type="AlphaFoldDB" id="A0A0P1A6R1"/>